<evidence type="ECO:0000313" key="2">
    <source>
        <dbReference type="Proteomes" id="UP001381693"/>
    </source>
</evidence>
<dbReference type="AlphaFoldDB" id="A0AAN8X3Z3"/>
<comment type="caution">
    <text evidence="1">The sequence shown here is derived from an EMBL/GenBank/DDBJ whole genome shotgun (WGS) entry which is preliminary data.</text>
</comment>
<sequence length="108" mass="11908">MVWLSGDSQSALCALSSLKPEARNLVNRILRQLATAFEHSFVVHFLWIPSHIGILAKDMISLLTKIACGLPLPAAYVSPVSLSLYMWKIHAAAHLSILNCRNTEQPLS</sequence>
<proteinExistence type="predicted"/>
<evidence type="ECO:0008006" key="3">
    <source>
        <dbReference type="Google" id="ProtNLM"/>
    </source>
</evidence>
<keyword evidence="2" id="KW-1185">Reference proteome</keyword>
<gene>
    <name evidence="1" type="ORF">SK128_008860</name>
</gene>
<protein>
    <recommendedName>
        <fullName evidence="3">RNase H type-1 domain-containing protein</fullName>
    </recommendedName>
</protein>
<dbReference type="EMBL" id="JAXCGZ010011985">
    <property type="protein sequence ID" value="KAK7073878.1"/>
    <property type="molecule type" value="Genomic_DNA"/>
</dbReference>
<name>A0AAN8X3Z3_HALRR</name>
<evidence type="ECO:0000313" key="1">
    <source>
        <dbReference type="EMBL" id="KAK7073878.1"/>
    </source>
</evidence>
<feature type="non-terminal residue" evidence="1">
    <location>
        <position position="108"/>
    </location>
</feature>
<reference evidence="1 2" key="1">
    <citation type="submission" date="2023-11" db="EMBL/GenBank/DDBJ databases">
        <title>Halocaridina rubra genome assembly.</title>
        <authorList>
            <person name="Smith C."/>
        </authorList>
    </citation>
    <scope>NUCLEOTIDE SEQUENCE [LARGE SCALE GENOMIC DNA]</scope>
    <source>
        <strain evidence="1">EP-1</strain>
        <tissue evidence="1">Whole</tissue>
    </source>
</reference>
<organism evidence="1 2">
    <name type="scientific">Halocaridina rubra</name>
    <name type="common">Hawaiian red shrimp</name>
    <dbReference type="NCBI Taxonomy" id="373956"/>
    <lineage>
        <taxon>Eukaryota</taxon>
        <taxon>Metazoa</taxon>
        <taxon>Ecdysozoa</taxon>
        <taxon>Arthropoda</taxon>
        <taxon>Crustacea</taxon>
        <taxon>Multicrustacea</taxon>
        <taxon>Malacostraca</taxon>
        <taxon>Eumalacostraca</taxon>
        <taxon>Eucarida</taxon>
        <taxon>Decapoda</taxon>
        <taxon>Pleocyemata</taxon>
        <taxon>Caridea</taxon>
        <taxon>Atyoidea</taxon>
        <taxon>Atyidae</taxon>
        <taxon>Halocaridina</taxon>
    </lineage>
</organism>
<accession>A0AAN8X3Z3</accession>
<dbReference type="Proteomes" id="UP001381693">
    <property type="component" value="Unassembled WGS sequence"/>
</dbReference>